<dbReference type="PANTHER" id="PTHR43690">
    <property type="entry name" value="NARDILYSIN"/>
    <property type="match status" value="1"/>
</dbReference>
<evidence type="ECO:0000256" key="5">
    <source>
        <dbReference type="ARBA" id="ARBA00023049"/>
    </source>
</evidence>
<dbReference type="Pfam" id="PF05193">
    <property type="entry name" value="Peptidase_M16_C"/>
    <property type="match status" value="1"/>
</dbReference>
<evidence type="ECO:0000259" key="6">
    <source>
        <dbReference type="Pfam" id="PF00675"/>
    </source>
</evidence>
<dbReference type="Proteomes" id="UP000001635">
    <property type="component" value="Chromosome"/>
</dbReference>
<dbReference type="STRING" id="880070.Cycma_1349"/>
<keyword evidence="5" id="KW-0482">Metalloprotease</keyword>
<feature type="domain" description="Peptidase M16 N-terminal" evidence="6">
    <location>
        <begin position="15"/>
        <end position="156"/>
    </location>
</feature>
<reference evidence="9" key="1">
    <citation type="submission" date="2011-07" db="EMBL/GenBank/DDBJ databases">
        <title>The complete genome of Cyclobacterium marinum DSM 745.</title>
        <authorList>
            <person name="Lucas S."/>
            <person name="Han J."/>
            <person name="Lapidus A."/>
            <person name="Bruce D."/>
            <person name="Goodwin L."/>
            <person name="Pitluck S."/>
            <person name="Peters L."/>
            <person name="Kyrpides N."/>
            <person name="Mavromatis K."/>
            <person name="Ivanova N."/>
            <person name="Ovchinnikova G."/>
            <person name="Chertkov O."/>
            <person name="Detter J.C."/>
            <person name="Tapia R."/>
            <person name="Han C."/>
            <person name="Land M."/>
            <person name="Hauser L."/>
            <person name="Markowitz V."/>
            <person name="Cheng J.-F."/>
            <person name="Hugenholtz P."/>
            <person name="Woyke T."/>
            <person name="Wu D."/>
            <person name="Tindall B."/>
            <person name="Schuetze A."/>
            <person name="Brambilla E."/>
            <person name="Klenk H.-P."/>
            <person name="Eisen J.A."/>
        </authorList>
    </citation>
    <scope>NUCLEOTIDE SEQUENCE [LARGE SCALE GENOMIC DNA]</scope>
    <source>
        <strain evidence="9">ATCC 25205 / DSM 745 / LMG 13164 / NCIMB 1802</strain>
    </source>
</reference>
<evidence type="ECO:0000313" key="9">
    <source>
        <dbReference type="Proteomes" id="UP000001635"/>
    </source>
</evidence>
<dbReference type="eggNOG" id="COG0612">
    <property type="taxonomic scope" value="Bacteria"/>
</dbReference>
<dbReference type="Gene3D" id="3.30.830.10">
    <property type="entry name" value="Metalloenzyme, LuxS/M16 peptidase-like"/>
    <property type="match status" value="2"/>
</dbReference>
<protein>
    <submittedName>
        <fullName evidence="8">Peptidase M16 domain protein</fullName>
    </submittedName>
</protein>
<keyword evidence="2" id="KW-0645">Protease</keyword>
<evidence type="ECO:0000256" key="4">
    <source>
        <dbReference type="ARBA" id="ARBA00022833"/>
    </source>
</evidence>
<dbReference type="InterPro" id="IPR011249">
    <property type="entry name" value="Metalloenz_LuxS/M16"/>
</dbReference>
<dbReference type="AlphaFoldDB" id="G0J0Z4"/>
<dbReference type="KEGG" id="cmr:Cycma_1349"/>
<evidence type="ECO:0000256" key="3">
    <source>
        <dbReference type="ARBA" id="ARBA00022801"/>
    </source>
</evidence>
<sequence>MINYKSFTLDNGLQVLVHEDHSSEMAVVNLLYKVGSRNEESGKSGLAHYFEHLMFSGSKNIPEFDTALEKVGGECNAFTNTDITNFYITLPAINLDTALWLESDRMRFLNLKEKPINTQKQVVIEEFKQRYLNQPYGDAMHHVRQLAFKNHPYRWPTIGEKIADIEGVQKKELQDFYEQNYAPDNAVLCIAGKVDFETVKGKVKHWFDEIPRGKAVPKTIPTEPIQDCIRRKQVFANVPTEALYKVYKIPGRLEKNYLTCDLISDILGFGRSSLLEKRLIKNSSLFANCQAYVLGNIDPGLLVITGKMEKGVAAEDAEKELDKTLESFKNEPIDPTNLQKIKNQAEAMQTYESVSLLGRAMKLAYYAYLGDPLLMNAEFDRKMAITVEEIQLATRKYLRDELASVVYYKCAPNNGSTENL</sequence>
<dbReference type="GO" id="GO:0006508">
    <property type="term" value="P:proteolysis"/>
    <property type="evidence" value="ECO:0007669"/>
    <property type="project" value="UniProtKB-KW"/>
</dbReference>
<dbReference type="PANTHER" id="PTHR43690:SF17">
    <property type="entry name" value="PROTEIN YHJJ"/>
    <property type="match status" value="1"/>
</dbReference>
<dbReference type="HOGENOM" id="CLU_009902_1_1_10"/>
<comment type="similarity">
    <text evidence="1">Belongs to the peptidase M16 family.</text>
</comment>
<dbReference type="GO" id="GO:0008237">
    <property type="term" value="F:metallopeptidase activity"/>
    <property type="evidence" value="ECO:0007669"/>
    <property type="project" value="UniProtKB-KW"/>
</dbReference>
<evidence type="ECO:0000313" key="8">
    <source>
        <dbReference type="EMBL" id="AEL25120.1"/>
    </source>
</evidence>
<dbReference type="EMBL" id="CP002955">
    <property type="protein sequence ID" value="AEL25120.1"/>
    <property type="molecule type" value="Genomic_DNA"/>
</dbReference>
<organism evidence="8 9">
    <name type="scientific">Cyclobacterium marinum (strain ATCC 25205 / DSM 745 / LMG 13164 / NCIMB 1802)</name>
    <name type="common">Flectobacillus marinus</name>
    <dbReference type="NCBI Taxonomy" id="880070"/>
    <lineage>
        <taxon>Bacteria</taxon>
        <taxon>Pseudomonadati</taxon>
        <taxon>Bacteroidota</taxon>
        <taxon>Cytophagia</taxon>
        <taxon>Cytophagales</taxon>
        <taxon>Cyclobacteriaceae</taxon>
        <taxon>Cyclobacterium</taxon>
    </lineage>
</organism>
<gene>
    <name evidence="8" type="ordered locus">Cycma_1349</name>
</gene>
<accession>G0J0Z4</accession>
<evidence type="ECO:0000259" key="7">
    <source>
        <dbReference type="Pfam" id="PF05193"/>
    </source>
</evidence>
<dbReference type="InterPro" id="IPR007863">
    <property type="entry name" value="Peptidase_M16_C"/>
</dbReference>
<dbReference type="InterPro" id="IPR050626">
    <property type="entry name" value="Peptidase_M16"/>
</dbReference>
<feature type="domain" description="Peptidase M16 C-terminal" evidence="7">
    <location>
        <begin position="168"/>
        <end position="344"/>
    </location>
</feature>
<evidence type="ECO:0000256" key="2">
    <source>
        <dbReference type="ARBA" id="ARBA00022670"/>
    </source>
</evidence>
<keyword evidence="9" id="KW-1185">Reference proteome</keyword>
<evidence type="ECO:0000256" key="1">
    <source>
        <dbReference type="ARBA" id="ARBA00007261"/>
    </source>
</evidence>
<dbReference type="InterPro" id="IPR011765">
    <property type="entry name" value="Pept_M16_N"/>
</dbReference>
<keyword evidence="3" id="KW-0378">Hydrolase</keyword>
<dbReference type="OrthoDB" id="9811314at2"/>
<dbReference type="Pfam" id="PF00675">
    <property type="entry name" value="Peptidase_M16"/>
    <property type="match status" value="1"/>
</dbReference>
<dbReference type="GO" id="GO:0046872">
    <property type="term" value="F:metal ion binding"/>
    <property type="evidence" value="ECO:0007669"/>
    <property type="project" value="InterPro"/>
</dbReference>
<keyword evidence="4" id="KW-0862">Zinc</keyword>
<dbReference type="SUPFAM" id="SSF63411">
    <property type="entry name" value="LuxS/MPP-like metallohydrolase"/>
    <property type="match status" value="2"/>
</dbReference>
<dbReference type="RefSeq" id="WP_014019417.1">
    <property type="nucleotide sequence ID" value="NC_015914.1"/>
</dbReference>
<proteinExistence type="inferred from homology"/>
<name>G0J0Z4_CYCMS</name>